<dbReference type="InterPro" id="IPR001519">
    <property type="entry name" value="Ferritin"/>
</dbReference>
<feature type="domain" description="Ferritin-like diiron" evidence="6">
    <location>
        <begin position="4"/>
        <end position="149"/>
    </location>
</feature>
<proteinExistence type="predicted"/>
<gene>
    <name evidence="7" type="ORF">GCM10022231_03970</name>
</gene>
<accession>A0ABP7NP68</accession>
<protein>
    <recommendedName>
        <fullName evidence="5">Ferritin</fullName>
    </recommendedName>
</protein>
<dbReference type="PANTHER" id="PTHR11431">
    <property type="entry name" value="FERRITIN"/>
    <property type="match status" value="1"/>
</dbReference>
<keyword evidence="1 5" id="KW-0409">Iron storage</keyword>
<dbReference type="InterPro" id="IPR012347">
    <property type="entry name" value="Ferritin-like"/>
</dbReference>
<evidence type="ECO:0000313" key="8">
    <source>
        <dbReference type="Proteomes" id="UP001418444"/>
    </source>
</evidence>
<evidence type="ECO:0000256" key="5">
    <source>
        <dbReference type="RuleBase" id="RU361145"/>
    </source>
</evidence>
<dbReference type="Pfam" id="PF00210">
    <property type="entry name" value="Ferritin"/>
    <property type="match status" value="1"/>
</dbReference>
<dbReference type="Proteomes" id="UP001418444">
    <property type="component" value="Unassembled WGS sequence"/>
</dbReference>
<dbReference type="InterPro" id="IPR008331">
    <property type="entry name" value="Ferritin_DPS_dom"/>
</dbReference>
<dbReference type="EMBL" id="BAAAZW010000001">
    <property type="protein sequence ID" value="GAA3949613.1"/>
    <property type="molecule type" value="Genomic_DNA"/>
</dbReference>
<keyword evidence="2 5" id="KW-0479">Metal-binding</keyword>
<keyword evidence="3" id="KW-0560">Oxidoreductase</keyword>
<comment type="caution">
    <text evidence="7">The sequence shown here is derived from an EMBL/GenBank/DDBJ whole genome shotgun (WGS) entry which is preliminary data.</text>
</comment>
<dbReference type="InterPro" id="IPR009078">
    <property type="entry name" value="Ferritin-like_SF"/>
</dbReference>
<evidence type="ECO:0000256" key="4">
    <source>
        <dbReference type="ARBA" id="ARBA00023004"/>
    </source>
</evidence>
<organism evidence="7 8">
    <name type="scientific">Gordonia caeni</name>
    <dbReference type="NCBI Taxonomy" id="1007097"/>
    <lineage>
        <taxon>Bacteria</taxon>
        <taxon>Bacillati</taxon>
        <taxon>Actinomycetota</taxon>
        <taxon>Actinomycetes</taxon>
        <taxon>Mycobacteriales</taxon>
        <taxon>Gordoniaceae</taxon>
        <taxon>Gordonia</taxon>
    </lineage>
</organism>
<dbReference type="InterPro" id="IPR041719">
    <property type="entry name" value="Ferritin_prok"/>
</dbReference>
<dbReference type="InterPro" id="IPR009040">
    <property type="entry name" value="Ferritin-like_diiron"/>
</dbReference>
<dbReference type="PROSITE" id="PS50905">
    <property type="entry name" value="FERRITIN_LIKE"/>
    <property type="match status" value="1"/>
</dbReference>
<dbReference type="Gene3D" id="1.20.1260.10">
    <property type="match status" value="1"/>
</dbReference>
<evidence type="ECO:0000256" key="3">
    <source>
        <dbReference type="ARBA" id="ARBA00023002"/>
    </source>
</evidence>
<dbReference type="PANTHER" id="PTHR11431:SF127">
    <property type="entry name" value="BACTERIAL NON-HEME FERRITIN"/>
    <property type="match status" value="1"/>
</dbReference>
<sequence length="170" mass="19222">MIAMKMSEELETAFVQQITREYEAAFLYRQLAAELELRDLPGMATWFRRHAEIELGHADRLIKHLTDRRNHPVIGDISLPSIKLETVAEAFQIALDAEREVSEAIRALCRLADAQHDYDSRPVIDWFITEQIGEEATVSEVLGRVTLVDDDGSGLLFLDAELAGDDPDQE</sequence>
<evidence type="ECO:0000259" key="6">
    <source>
        <dbReference type="PROSITE" id="PS50905"/>
    </source>
</evidence>
<keyword evidence="8" id="KW-1185">Reference proteome</keyword>
<evidence type="ECO:0000256" key="2">
    <source>
        <dbReference type="ARBA" id="ARBA00022723"/>
    </source>
</evidence>
<evidence type="ECO:0000256" key="1">
    <source>
        <dbReference type="ARBA" id="ARBA00022434"/>
    </source>
</evidence>
<evidence type="ECO:0000313" key="7">
    <source>
        <dbReference type="EMBL" id="GAA3949613.1"/>
    </source>
</evidence>
<dbReference type="CDD" id="cd01055">
    <property type="entry name" value="Nonheme_Ferritin"/>
    <property type="match status" value="1"/>
</dbReference>
<name>A0ABP7NP68_9ACTN</name>
<dbReference type="SUPFAM" id="SSF47240">
    <property type="entry name" value="Ferritin-like"/>
    <property type="match status" value="1"/>
</dbReference>
<keyword evidence="4 5" id="KW-0408">Iron</keyword>
<reference evidence="8" key="1">
    <citation type="journal article" date="2019" name="Int. J. Syst. Evol. Microbiol.">
        <title>The Global Catalogue of Microorganisms (GCM) 10K type strain sequencing project: providing services to taxonomists for standard genome sequencing and annotation.</title>
        <authorList>
            <consortium name="The Broad Institute Genomics Platform"/>
            <consortium name="The Broad Institute Genome Sequencing Center for Infectious Disease"/>
            <person name="Wu L."/>
            <person name="Ma J."/>
        </authorList>
    </citation>
    <scope>NUCLEOTIDE SEQUENCE [LARGE SCALE GENOMIC DNA]</scope>
    <source>
        <strain evidence="8">JCM 16923</strain>
    </source>
</reference>